<evidence type="ECO:0000256" key="2">
    <source>
        <dbReference type="ARBA" id="ARBA00022980"/>
    </source>
</evidence>
<dbReference type="RefSeq" id="XP_003739920.1">
    <property type="nucleotide sequence ID" value="XM_003739872.1"/>
</dbReference>
<gene>
    <name evidence="5" type="primary">LOC100909293</name>
</gene>
<evidence type="ECO:0000256" key="3">
    <source>
        <dbReference type="ARBA" id="ARBA00023274"/>
    </source>
</evidence>
<keyword evidence="2" id="KW-0689">Ribosomal protein</keyword>
<dbReference type="InterPro" id="IPR016095">
    <property type="entry name" value="Ribosomal_uL1_3-a/b-sand"/>
</dbReference>
<dbReference type="KEGG" id="goe:100909293"/>
<dbReference type="PANTHER" id="PTHR36427:SF3">
    <property type="entry name" value="LARGE RIBOSOMAL SUBUNIT PROTEIN UL1M"/>
    <property type="match status" value="1"/>
</dbReference>
<dbReference type="Proteomes" id="UP000694867">
    <property type="component" value="Unplaced"/>
</dbReference>
<dbReference type="InterPro" id="IPR023674">
    <property type="entry name" value="Ribosomal_uL1-like"/>
</dbReference>
<name>A0AAJ6QPU0_9ACAR</name>
<dbReference type="GeneID" id="100909293"/>
<dbReference type="Pfam" id="PF00687">
    <property type="entry name" value="Ribosomal_L1"/>
    <property type="match status" value="1"/>
</dbReference>
<dbReference type="PANTHER" id="PTHR36427">
    <property type="entry name" value="54S RIBOSOMAL PROTEIN L1, MITOCHONDRIAL"/>
    <property type="match status" value="1"/>
</dbReference>
<evidence type="ECO:0000313" key="4">
    <source>
        <dbReference type="Proteomes" id="UP000694867"/>
    </source>
</evidence>
<dbReference type="CTD" id="65008"/>
<dbReference type="Gene3D" id="3.40.50.790">
    <property type="match status" value="1"/>
</dbReference>
<organism evidence="4 5">
    <name type="scientific">Galendromus occidentalis</name>
    <name type="common">western predatory mite</name>
    <dbReference type="NCBI Taxonomy" id="34638"/>
    <lineage>
        <taxon>Eukaryota</taxon>
        <taxon>Metazoa</taxon>
        <taxon>Ecdysozoa</taxon>
        <taxon>Arthropoda</taxon>
        <taxon>Chelicerata</taxon>
        <taxon>Arachnida</taxon>
        <taxon>Acari</taxon>
        <taxon>Parasitiformes</taxon>
        <taxon>Mesostigmata</taxon>
        <taxon>Gamasina</taxon>
        <taxon>Phytoseioidea</taxon>
        <taxon>Phytoseiidae</taxon>
        <taxon>Typhlodrominae</taxon>
        <taxon>Galendromus</taxon>
    </lineage>
</organism>
<sequence>MSVGMLRGLLEGLRKPSSGLLSLAVQTPYVEQVRGYPTQKYFKILAENRKRNRIRKLQKLEQPKKTFAEIQKSKLKRTVLGSRRYTEKDWPKQINSDDVHLLKEVVRPTFDLESCIQMHREVLHPQMYNHANSLVMATVELDMTSKKRGHFVDQISGSLLLPHFFEYKRQVTRILCFTKSPDEATLALERGANLAGGEQLVKKIEAGEVDVASFDTVVCDLNMYEKIQSLKNILKKQMPRLGNTDAISEDVLNLIERHRKAVLFSASGDLYEPDYAAFTVPIARLQMPIDHIRANIKELFVGVNHLGPRGRPPNSFITEIFLSCPPSLERLVLDKTPFLIAPSQNAPAGRARAPTAEPEE</sequence>
<dbReference type="GO" id="GO:1990904">
    <property type="term" value="C:ribonucleoprotein complex"/>
    <property type="evidence" value="ECO:0007669"/>
    <property type="project" value="UniProtKB-KW"/>
</dbReference>
<dbReference type="InterPro" id="IPR028364">
    <property type="entry name" value="Ribosomal_uL1/biogenesis"/>
</dbReference>
<dbReference type="Gene3D" id="3.30.190.20">
    <property type="match status" value="1"/>
</dbReference>
<dbReference type="AlphaFoldDB" id="A0AAJ6QPU0"/>
<proteinExistence type="inferred from homology"/>
<dbReference type="SUPFAM" id="SSF56808">
    <property type="entry name" value="Ribosomal protein L1"/>
    <property type="match status" value="1"/>
</dbReference>
<comment type="similarity">
    <text evidence="1">Belongs to the universal ribosomal protein uL1 family.</text>
</comment>
<reference evidence="5" key="1">
    <citation type="submission" date="2025-08" db="UniProtKB">
        <authorList>
            <consortium name="RefSeq"/>
        </authorList>
    </citation>
    <scope>IDENTIFICATION</scope>
</reference>
<evidence type="ECO:0000256" key="1">
    <source>
        <dbReference type="ARBA" id="ARBA00010531"/>
    </source>
</evidence>
<accession>A0AAJ6QPU0</accession>
<keyword evidence="4" id="KW-1185">Reference proteome</keyword>
<dbReference type="GO" id="GO:0005840">
    <property type="term" value="C:ribosome"/>
    <property type="evidence" value="ECO:0007669"/>
    <property type="project" value="UniProtKB-KW"/>
</dbReference>
<keyword evidence="3" id="KW-0687">Ribonucleoprotein</keyword>
<evidence type="ECO:0000313" key="5">
    <source>
        <dbReference type="RefSeq" id="XP_003739920.1"/>
    </source>
</evidence>
<protein>
    <submittedName>
        <fullName evidence="5">Uncharacterized protein LOC100909293</fullName>
    </submittedName>
</protein>